<evidence type="ECO:0000313" key="1">
    <source>
        <dbReference type="EMBL" id="CAK9004912.1"/>
    </source>
</evidence>
<organism evidence="1 2">
    <name type="scientific">Durusdinium trenchii</name>
    <dbReference type="NCBI Taxonomy" id="1381693"/>
    <lineage>
        <taxon>Eukaryota</taxon>
        <taxon>Sar</taxon>
        <taxon>Alveolata</taxon>
        <taxon>Dinophyceae</taxon>
        <taxon>Suessiales</taxon>
        <taxon>Symbiodiniaceae</taxon>
        <taxon>Durusdinium</taxon>
    </lineage>
</organism>
<name>A0ABP0IS69_9DINO</name>
<reference evidence="1 2" key="1">
    <citation type="submission" date="2024-02" db="EMBL/GenBank/DDBJ databases">
        <authorList>
            <person name="Chen Y."/>
            <person name="Shah S."/>
            <person name="Dougan E. K."/>
            <person name="Thang M."/>
            <person name="Chan C."/>
        </authorList>
    </citation>
    <scope>NUCLEOTIDE SEQUENCE [LARGE SCALE GENOMIC DNA]</scope>
</reference>
<dbReference type="Proteomes" id="UP001642484">
    <property type="component" value="Unassembled WGS sequence"/>
</dbReference>
<dbReference type="EMBL" id="CAXAMN010003503">
    <property type="protein sequence ID" value="CAK9004912.1"/>
    <property type="molecule type" value="Genomic_DNA"/>
</dbReference>
<keyword evidence="2" id="KW-1185">Reference proteome</keyword>
<evidence type="ECO:0000313" key="2">
    <source>
        <dbReference type="Proteomes" id="UP001642484"/>
    </source>
</evidence>
<proteinExistence type="predicted"/>
<comment type="caution">
    <text evidence="1">The sequence shown here is derived from an EMBL/GenBank/DDBJ whole genome shotgun (WGS) entry which is preliminary data.</text>
</comment>
<gene>
    <name evidence="1" type="ORF">CCMP2556_LOCUS7866</name>
</gene>
<protein>
    <submittedName>
        <fullName evidence="1">Uncharacterized protein</fullName>
    </submittedName>
</protein>
<sequence>MFAWPLTAIGSWGSLARRSGRRRQRAKGKALFLLAEEKESKPGLTEEELDEIREEPRSVTGLKLIGEEAPSNLSWHYVLKDETTRSFVGFLPRTLSQDVCSSFF</sequence>
<accession>A0ABP0IS69</accession>